<evidence type="ECO:0000313" key="2">
    <source>
        <dbReference type="Proteomes" id="UP000275613"/>
    </source>
</evidence>
<dbReference type="InterPro" id="IPR048444">
    <property type="entry name" value="DNMK"/>
</dbReference>
<dbReference type="Gene3D" id="3.40.50.300">
    <property type="entry name" value="P-loop containing nucleotide triphosphate hydrolases"/>
    <property type="match status" value="2"/>
</dbReference>
<evidence type="ECO:0008006" key="3">
    <source>
        <dbReference type="Google" id="ProtNLM"/>
    </source>
</evidence>
<name>A0A3M3W1R1_PSEA0</name>
<sequence>MRTIIGLAALARSGKDTVASMLLNLPGVAAFALADPLKVGCQALFGLTDEETWQDDLKETSIELWTKSPREFFQTVGTEWMRHHNADHWLMRADREINPPSRPSTPPPLIDLSSPDAPFRLAAQAFFDFSDDQIWNPTSATMCDAYWGLSPADAVALLKRHAYDLYPDFDKLRSQRPVSQPTRRGQIPVDAKTIIIKDIRFENEAAFLRSHNGVIWHISRPNLQKVNAHSSELGVAQVTGDLRLINHGTLEDLQALVAEAWSAHTQRSSCQDNNNNNNGGNR</sequence>
<protein>
    <recommendedName>
        <fullName evidence="3">Deoxynucleotide monophosphate kinase</fullName>
    </recommendedName>
</protein>
<dbReference type="RefSeq" id="WP_259647907.1">
    <property type="nucleotide sequence ID" value="NZ_RBOA01000390.1"/>
</dbReference>
<comment type="caution">
    <text evidence="1">The sequence shown here is derived from an EMBL/GenBank/DDBJ whole genome shotgun (WGS) entry which is preliminary data.</text>
</comment>
<dbReference type="Proteomes" id="UP000275613">
    <property type="component" value="Unassembled WGS sequence"/>
</dbReference>
<organism evidence="1 2">
    <name type="scientific">Pseudomonas amygdali pv. eriobotryae</name>
    <dbReference type="NCBI Taxonomy" id="129137"/>
    <lineage>
        <taxon>Bacteria</taxon>
        <taxon>Pseudomonadati</taxon>
        <taxon>Pseudomonadota</taxon>
        <taxon>Gammaproteobacteria</taxon>
        <taxon>Pseudomonadales</taxon>
        <taxon>Pseudomonadaceae</taxon>
        <taxon>Pseudomonas</taxon>
        <taxon>Pseudomonas amygdali</taxon>
    </lineage>
</organism>
<dbReference type="Pfam" id="PF21448">
    <property type="entry name" value="DNMK"/>
    <property type="match status" value="1"/>
</dbReference>
<dbReference type="EMBL" id="RBPV01000437">
    <property type="protein sequence ID" value="RMO51430.1"/>
    <property type="molecule type" value="Genomic_DNA"/>
</dbReference>
<reference evidence="1 2" key="1">
    <citation type="submission" date="2018-08" db="EMBL/GenBank/DDBJ databases">
        <title>Recombination of ecologically and evolutionarily significant loci maintains genetic cohesion in the Pseudomonas syringae species complex.</title>
        <authorList>
            <person name="Dillon M."/>
            <person name="Thakur S."/>
            <person name="Almeida R.N.D."/>
            <person name="Weir B.S."/>
            <person name="Guttman D.S."/>
        </authorList>
    </citation>
    <scope>NUCLEOTIDE SEQUENCE [LARGE SCALE GENOMIC DNA]</scope>
    <source>
        <strain evidence="1 2">ICMP 4316</strain>
    </source>
</reference>
<proteinExistence type="predicted"/>
<gene>
    <name evidence="1" type="ORF">ALQ39_01816</name>
</gene>
<accession>A0A3M3W1R1</accession>
<evidence type="ECO:0000313" key="1">
    <source>
        <dbReference type="EMBL" id="RMO51430.1"/>
    </source>
</evidence>
<dbReference type="AlphaFoldDB" id="A0A3M3W1R1"/>
<dbReference type="InterPro" id="IPR027417">
    <property type="entry name" value="P-loop_NTPase"/>
</dbReference>